<dbReference type="EMBL" id="BJVU01000006">
    <property type="protein sequence ID" value="GEL59001.1"/>
    <property type="molecule type" value="Genomic_DNA"/>
</dbReference>
<feature type="region of interest" description="Disordered" evidence="1">
    <location>
        <begin position="146"/>
        <end position="174"/>
    </location>
</feature>
<accession>A0A0D6MZU2</accession>
<evidence type="ECO:0000313" key="3">
    <source>
        <dbReference type="EMBL" id="GEL59001.1"/>
    </source>
</evidence>
<reference evidence="2 4" key="1">
    <citation type="submission" date="2012-11" db="EMBL/GenBank/DDBJ databases">
        <title>Whole genome sequence of Acetobacter cibinongensis 4H-1.</title>
        <authorList>
            <person name="Azuma Y."/>
            <person name="Higashiura N."/>
            <person name="Hirakawa H."/>
            <person name="Matsushita K."/>
        </authorList>
    </citation>
    <scope>NUCLEOTIDE SEQUENCE [LARGE SCALE GENOMIC DNA]</scope>
    <source>
        <strain evidence="2 4">4H-1</strain>
    </source>
</reference>
<name>A0A0D6MZU2_9PROT</name>
<evidence type="ECO:0000256" key="1">
    <source>
        <dbReference type="SAM" id="MobiDB-lite"/>
    </source>
</evidence>
<dbReference type="STRING" id="1231339.Abci_003_015"/>
<dbReference type="AlphaFoldDB" id="A0A0D6MZU2"/>
<evidence type="ECO:0000313" key="2">
    <source>
        <dbReference type="EMBL" id="GAN59252.1"/>
    </source>
</evidence>
<proteinExistence type="predicted"/>
<evidence type="ECO:0000313" key="5">
    <source>
        <dbReference type="Proteomes" id="UP000321891"/>
    </source>
</evidence>
<gene>
    <name evidence="2" type="ORF">Abci_003_015</name>
    <name evidence="3" type="ORF">ACI01nite_16030</name>
</gene>
<feature type="region of interest" description="Disordered" evidence="1">
    <location>
        <begin position="69"/>
        <end position="95"/>
    </location>
</feature>
<comment type="caution">
    <text evidence="2">The sequence shown here is derived from an EMBL/GenBank/DDBJ whole genome shotgun (WGS) entry which is preliminary data.</text>
</comment>
<protein>
    <submittedName>
        <fullName evidence="2">Uncharacterized protein</fullName>
    </submittedName>
</protein>
<sequence length="174" mass="18579">MQTTTDNPETPTTPQTLYPARYYAGYDTTAPQPAPVLAWYDTWGMSTTDGLPPAAQLIPVTEQDWQNTTTFRSPAGRGVQDGKIIDYSPPPPPLAQQAQRQLQQAASTTWSLYGMYGESPPAVWQSYLQALRRIATGADTSISLPAAPATQDAATDSASANTASTDTPSVQAQA</sequence>
<reference evidence="3 5" key="2">
    <citation type="submission" date="2019-07" db="EMBL/GenBank/DDBJ databases">
        <title>Whole genome shotgun sequence of Acetobacter cibinongensis NBRC 16605.</title>
        <authorList>
            <person name="Hosoyama A."/>
            <person name="Uohara A."/>
            <person name="Ohji S."/>
            <person name="Ichikawa N."/>
        </authorList>
    </citation>
    <scope>NUCLEOTIDE SEQUENCE [LARGE SCALE GENOMIC DNA]</scope>
    <source>
        <strain evidence="3 5">NBRC 16605</strain>
    </source>
</reference>
<organism evidence="2 4">
    <name type="scientific">Acetobacter cibinongensis</name>
    <dbReference type="NCBI Taxonomy" id="146475"/>
    <lineage>
        <taxon>Bacteria</taxon>
        <taxon>Pseudomonadati</taxon>
        <taxon>Pseudomonadota</taxon>
        <taxon>Alphaproteobacteria</taxon>
        <taxon>Acetobacterales</taxon>
        <taxon>Acetobacteraceae</taxon>
        <taxon>Acetobacter</taxon>
    </lineage>
</organism>
<dbReference type="Proteomes" id="UP000321891">
    <property type="component" value="Unassembled WGS sequence"/>
</dbReference>
<dbReference type="RefSeq" id="WP_048837357.1">
    <property type="nucleotide sequence ID" value="NZ_BAMV01000003.1"/>
</dbReference>
<dbReference type="Proteomes" id="UP000032671">
    <property type="component" value="Unassembled WGS sequence"/>
</dbReference>
<accession>A0A6N3SNW9</accession>
<evidence type="ECO:0000313" key="4">
    <source>
        <dbReference type="Proteomes" id="UP000032671"/>
    </source>
</evidence>
<keyword evidence="5" id="KW-1185">Reference proteome</keyword>
<dbReference type="EMBL" id="BAMV01000003">
    <property type="protein sequence ID" value="GAN59252.1"/>
    <property type="molecule type" value="Genomic_DNA"/>
</dbReference>